<evidence type="ECO:0000313" key="2">
    <source>
        <dbReference type="Proteomes" id="UP001469553"/>
    </source>
</evidence>
<dbReference type="Proteomes" id="UP001469553">
    <property type="component" value="Unassembled WGS sequence"/>
</dbReference>
<organism evidence="1 2">
    <name type="scientific">Ameca splendens</name>
    <dbReference type="NCBI Taxonomy" id="208324"/>
    <lineage>
        <taxon>Eukaryota</taxon>
        <taxon>Metazoa</taxon>
        <taxon>Chordata</taxon>
        <taxon>Craniata</taxon>
        <taxon>Vertebrata</taxon>
        <taxon>Euteleostomi</taxon>
        <taxon>Actinopterygii</taxon>
        <taxon>Neopterygii</taxon>
        <taxon>Teleostei</taxon>
        <taxon>Neoteleostei</taxon>
        <taxon>Acanthomorphata</taxon>
        <taxon>Ovalentaria</taxon>
        <taxon>Atherinomorphae</taxon>
        <taxon>Cyprinodontiformes</taxon>
        <taxon>Goodeidae</taxon>
        <taxon>Ameca</taxon>
    </lineage>
</organism>
<proteinExistence type="predicted"/>
<keyword evidence="2" id="KW-1185">Reference proteome</keyword>
<name>A0ABV0YN00_9TELE</name>
<dbReference type="EMBL" id="JAHRIP010037999">
    <property type="protein sequence ID" value="MEQ2294800.1"/>
    <property type="molecule type" value="Genomic_DNA"/>
</dbReference>
<comment type="caution">
    <text evidence="1">The sequence shown here is derived from an EMBL/GenBank/DDBJ whole genome shotgun (WGS) entry which is preliminary data.</text>
</comment>
<protein>
    <submittedName>
        <fullName evidence="1">Uncharacterized protein</fullName>
    </submittedName>
</protein>
<evidence type="ECO:0000313" key="1">
    <source>
        <dbReference type="EMBL" id="MEQ2294800.1"/>
    </source>
</evidence>
<accession>A0ABV0YN00</accession>
<sequence>MILSRLSTNSFRDSKLFRLSLSVPHCVRDLHILSGSGLTDHRPQAWRDKAGQQEGFRSPICRTGFWTDHGPGADRHLPADLLSSHRNKKVAWLNKTTPNLTKACCEIVYSF</sequence>
<reference evidence="1 2" key="1">
    <citation type="submission" date="2021-06" db="EMBL/GenBank/DDBJ databases">
        <authorList>
            <person name="Palmer J.M."/>
        </authorList>
    </citation>
    <scope>NUCLEOTIDE SEQUENCE [LARGE SCALE GENOMIC DNA]</scope>
    <source>
        <strain evidence="1 2">AS_MEX2019</strain>
        <tissue evidence="1">Muscle</tissue>
    </source>
</reference>
<gene>
    <name evidence="1" type="ORF">AMECASPLE_007458</name>
</gene>